<dbReference type="AlphaFoldDB" id="A0A7D9HKT4"/>
<dbReference type="Proteomes" id="UP001152795">
    <property type="component" value="Unassembled WGS sequence"/>
</dbReference>
<accession>A0A7D9HKT4</accession>
<protein>
    <submittedName>
        <fullName evidence="1">Uncharacterized protein</fullName>
    </submittedName>
</protein>
<comment type="caution">
    <text evidence="1">The sequence shown here is derived from an EMBL/GenBank/DDBJ whole genome shotgun (WGS) entry which is preliminary data.</text>
</comment>
<keyword evidence="2" id="KW-1185">Reference proteome</keyword>
<gene>
    <name evidence="1" type="ORF">PACLA_8A005405</name>
</gene>
<sequence>MTASFVLFASLVFCFNAIVVSSLTHDQKVDMITEAYTSLKFVVQSLIDVQTEIHEGASTAEDDISTLDDSKTRSEYEVNVMKVDHQMMLAELAKRQEVVTPEEQQSADDRGKAIDEAQAKVEELKKGIADTKTKVNDLNQEMTRTTLSAEDLKALQDKANKESNNPDDHITLPDPADIKLRAADQLANMLTVIDTIVDPVVKTEALDLERAIKTKLIRVLDSPSGFAALTAQCKEIDAALLQFRNLNIYGSAAKMEL</sequence>
<evidence type="ECO:0000313" key="2">
    <source>
        <dbReference type="Proteomes" id="UP001152795"/>
    </source>
</evidence>
<reference evidence="1" key="1">
    <citation type="submission" date="2020-04" db="EMBL/GenBank/DDBJ databases">
        <authorList>
            <person name="Alioto T."/>
            <person name="Alioto T."/>
            <person name="Gomez Garrido J."/>
        </authorList>
    </citation>
    <scope>NUCLEOTIDE SEQUENCE</scope>
    <source>
        <strain evidence="1">A484AB</strain>
    </source>
</reference>
<dbReference type="OrthoDB" id="5989627at2759"/>
<organism evidence="1 2">
    <name type="scientific">Paramuricea clavata</name>
    <name type="common">Red gorgonian</name>
    <name type="synonym">Violescent sea-whip</name>
    <dbReference type="NCBI Taxonomy" id="317549"/>
    <lineage>
        <taxon>Eukaryota</taxon>
        <taxon>Metazoa</taxon>
        <taxon>Cnidaria</taxon>
        <taxon>Anthozoa</taxon>
        <taxon>Octocorallia</taxon>
        <taxon>Malacalcyonacea</taxon>
        <taxon>Plexauridae</taxon>
        <taxon>Paramuricea</taxon>
    </lineage>
</organism>
<dbReference type="EMBL" id="CACRXK020001180">
    <property type="protein sequence ID" value="CAB3987477.1"/>
    <property type="molecule type" value="Genomic_DNA"/>
</dbReference>
<name>A0A7D9HKT4_PARCT</name>
<evidence type="ECO:0000313" key="1">
    <source>
        <dbReference type="EMBL" id="CAB3987477.1"/>
    </source>
</evidence>
<proteinExistence type="predicted"/>